<name>A0ABM9G471_9BACL</name>
<accession>A0ABM9G471</accession>
<organism evidence="1 2">
    <name type="scientific">Paenibacillus melissococcoides</name>
    <dbReference type="NCBI Taxonomy" id="2912268"/>
    <lineage>
        <taxon>Bacteria</taxon>
        <taxon>Bacillati</taxon>
        <taxon>Bacillota</taxon>
        <taxon>Bacilli</taxon>
        <taxon>Bacillales</taxon>
        <taxon>Paenibacillaceae</taxon>
        <taxon>Paenibacillus</taxon>
    </lineage>
</organism>
<protein>
    <submittedName>
        <fullName evidence="1">Uncharacterized protein</fullName>
    </submittedName>
</protein>
<gene>
    <name evidence="1" type="ORF">WJ0W_003805</name>
</gene>
<keyword evidence="2" id="KW-1185">Reference proteome</keyword>
<dbReference type="Gene3D" id="3.40.190.10">
    <property type="entry name" value="Periplasmic binding protein-like II"/>
    <property type="match status" value="2"/>
</dbReference>
<dbReference type="EMBL" id="CALYLO010000005">
    <property type="protein sequence ID" value="CAH8246571.1"/>
    <property type="molecule type" value="Genomic_DNA"/>
</dbReference>
<dbReference type="SUPFAM" id="SSF53850">
    <property type="entry name" value="Periplasmic binding protein-like II"/>
    <property type="match status" value="1"/>
</dbReference>
<evidence type="ECO:0000313" key="1">
    <source>
        <dbReference type="EMBL" id="CAH8246571.1"/>
    </source>
</evidence>
<proteinExistence type="predicted"/>
<dbReference type="Proteomes" id="UP001154322">
    <property type="component" value="Unassembled WGS sequence"/>
</dbReference>
<comment type="caution">
    <text evidence="1">The sequence shown here is derived from an EMBL/GenBank/DDBJ whole genome shotgun (WGS) entry which is preliminary data.</text>
</comment>
<dbReference type="RefSeq" id="WP_213430410.1">
    <property type="nucleotide sequence ID" value="NZ_AP031286.1"/>
</dbReference>
<sequence>MEEERVLDKIAATEDEEGASYDFVCNGKILALPNFEDPFMSAQILWLRKDWLDKLSFGVPQTMDELPAVRESPYRLHDVF</sequence>
<evidence type="ECO:0000313" key="2">
    <source>
        <dbReference type="Proteomes" id="UP001154322"/>
    </source>
</evidence>
<reference evidence="1" key="1">
    <citation type="submission" date="2022-06" db="EMBL/GenBank/DDBJ databases">
        <authorList>
            <person name="Dietemann V."/>
            <person name="Ory F."/>
            <person name="Dainat B."/>
            <person name="Oberhansli S."/>
        </authorList>
    </citation>
    <scope>NUCLEOTIDE SEQUENCE</scope>
    <source>
        <strain evidence="1">Ena-SAMPLE-TAB-26-04-2022-14:26:32:270-5432</strain>
    </source>
</reference>